<dbReference type="InterPro" id="IPR027417">
    <property type="entry name" value="P-loop_NTPase"/>
</dbReference>
<evidence type="ECO:0000313" key="4">
    <source>
        <dbReference type="Proteomes" id="UP000677228"/>
    </source>
</evidence>
<feature type="domain" description="Helicase C-terminal" evidence="1">
    <location>
        <begin position="275"/>
        <end position="443"/>
    </location>
</feature>
<dbReference type="EMBL" id="CAJOBA010004304">
    <property type="protein sequence ID" value="CAF3709232.1"/>
    <property type="molecule type" value="Genomic_DNA"/>
</dbReference>
<dbReference type="EMBL" id="CAJNOK010004302">
    <property type="protein sequence ID" value="CAF0933146.1"/>
    <property type="molecule type" value="Genomic_DNA"/>
</dbReference>
<evidence type="ECO:0000259" key="1">
    <source>
        <dbReference type="PROSITE" id="PS51194"/>
    </source>
</evidence>
<dbReference type="SUPFAM" id="SSF52540">
    <property type="entry name" value="P-loop containing nucleoside triphosphate hydrolases"/>
    <property type="match status" value="1"/>
</dbReference>
<dbReference type="InterPro" id="IPR001650">
    <property type="entry name" value="Helicase_C-like"/>
</dbReference>
<name>A0A8S2DJC8_9BILA</name>
<protein>
    <recommendedName>
        <fullName evidence="1">Helicase C-terminal domain-containing protein</fullName>
    </recommendedName>
</protein>
<evidence type="ECO:0000313" key="2">
    <source>
        <dbReference type="EMBL" id="CAF0933146.1"/>
    </source>
</evidence>
<dbReference type="GO" id="GO:0006886">
    <property type="term" value="P:intracellular protein transport"/>
    <property type="evidence" value="ECO:0007669"/>
    <property type="project" value="InterPro"/>
</dbReference>
<dbReference type="Proteomes" id="UP000682733">
    <property type="component" value="Unassembled WGS sequence"/>
</dbReference>
<gene>
    <name evidence="2" type="ORF">OVA965_LOCUS11243</name>
    <name evidence="3" type="ORF">TMI583_LOCUS11239</name>
</gene>
<comment type="caution">
    <text evidence="2">The sequence shown here is derived from an EMBL/GenBank/DDBJ whole genome shotgun (WGS) entry which is preliminary data.</text>
</comment>
<sequence length="774" mass="91120">MLTCYNCPLRHYNFLLTPDNIPTFTNCTSVTTTQRFCSLNIYSDDNGNTSKLRANPNAGVERANVSYISTGFDVPKRFDDNISFGILYQCMTDNCNNPQMIVKRILQASTIETYKPRHLLFAIDQSLSPTATLFCSTYSNFTNVDECSPSFHIRQSLRADENCTTYCVTSIQIDPIDLKTERMCSYCETETKERFVYIDERIHLLDKRISYLQQLEYLCNTSNYCNSLENIRQIQQRYKIAFDFDIFFSVNDTTTTATMMTRTNPQVNTTAMGQYIRENREVLAPRPTTSTVIRDRHSDQPILIFADSFKKENDEKSDFDDIYDNLIEAQGSFLKDSTIISIKSEDDINKNIHKIGKLGSITLATRIMGRGADIKVDRNIKKGLHLILTYYPKRENIYIQMLGRTARQDEKGSYSEIVRFERQFEEVSEVKVDQRIKKIHDTNEYFYNHIHSTSKISLTWPLFIKTNESIHKMFQKYVTAGYKKFLGNENDENDAESATNSQSRRFLLGQYFEQLNEIVPHHIEDHDRNFWENDLDQIGQNVFDLHDQLNQIQSAEDQKIENNCQYFNDRLNASTHSQDNNETNLDIQLACYSTSLEEKLNDMKNIFYKRYKTKFEELIQNMKLKYEKEFENYRKMNNLKSELEEYSKYCNEKLIVNQVEVNDYQITEFTVEKDAKCEELKSKWLLTNDFDFYSEYETYVLNMKDSIIKSRHLFEISQIYNAKQPTLNVYLEKSIEFLNKSIAMDEFRIHLSNFDLHKTSNLRTDIRSKFELLR</sequence>
<accession>A0A8S2DJC8</accession>
<proteinExistence type="predicted"/>
<dbReference type="PANTHER" id="PTHR30612:SF0">
    <property type="entry name" value="CHLOROPLAST PROTEIN-TRANSPORTING ATPASE"/>
    <property type="match status" value="1"/>
</dbReference>
<dbReference type="InterPro" id="IPR000185">
    <property type="entry name" value="SecA"/>
</dbReference>
<dbReference type="Gene3D" id="3.40.50.300">
    <property type="entry name" value="P-loop containing nucleotide triphosphate hydrolases"/>
    <property type="match status" value="1"/>
</dbReference>
<dbReference type="Proteomes" id="UP000677228">
    <property type="component" value="Unassembled WGS sequence"/>
</dbReference>
<dbReference type="GO" id="GO:0006605">
    <property type="term" value="P:protein targeting"/>
    <property type="evidence" value="ECO:0007669"/>
    <property type="project" value="InterPro"/>
</dbReference>
<evidence type="ECO:0000313" key="3">
    <source>
        <dbReference type="EMBL" id="CAF3709232.1"/>
    </source>
</evidence>
<organism evidence="2 4">
    <name type="scientific">Didymodactylos carnosus</name>
    <dbReference type="NCBI Taxonomy" id="1234261"/>
    <lineage>
        <taxon>Eukaryota</taxon>
        <taxon>Metazoa</taxon>
        <taxon>Spiralia</taxon>
        <taxon>Gnathifera</taxon>
        <taxon>Rotifera</taxon>
        <taxon>Eurotatoria</taxon>
        <taxon>Bdelloidea</taxon>
        <taxon>Philodinida</taxon>
        <taxon>Philodinidae</taxon>
        <taxon>Didymodactylos</taxon>
    </lineage>
</organism>
<dbReference type="PANTHER" id="PTHR30612">
    <property type="entry name" value="SECA INNER MEMBRANE COMPONENT OF SEC PROTEIN SECRETION SYSTEM"/>
    <property type="match status" value="1"/>
</dbReference>
<dbReference type="AlphaFoldDB" id="A0A8S2DJC8"/>
<reference evidence="2" key="1">
    <citation type="submission" date="2021-02" db="EMBL/GenBank/DDBJ databases">
        <authorList>
            <person name="Nowell W R."/>
        </authorList>
    </citation>
    <scope>NUCLEOTIDE SEQUENCE</scope>
</reference>
<dbReference type="GO" id="GO:0005524">
    <property type="term" value="F:ATP binding"/>
    <property type="evidence" value="ECO:0007669"/>
    <property type="project" value="InterPro"/>
</dbReference>
<dbReference type="PROSITE" id="PS51194">
    <property type="entry name" value="HELICASE_CTER"/>
    <property type="match status" value="1"/>
</dbReference>